<dbReference type="Gene3D" id="3.40.605.10">
    <property type="entry name" value="Aldehyde Dehydrogenase, Chain A, domain 1"/>
    <property type="match status" value="1"/>
</dbReference>
<organism evidence="3 4">
    <name type="scientific">Halanaerobium hydrogeniformans</name>
    <name type="common">Halanaerobium sp. (strain sapolanicus)</name>
    <dbReference type="NCBI Taxonomy" id="656519"/>
    <lineage>
        <taxon>Bacteria</taxon>
        <taxon>Bacillati</taxon>
        <taxon>Bacillota</taxon>
        <taxon>Clostridia</taxon>
        <taxon>Halanaerobiales</taxon>
        <taxon>Halanaerobiaceae</taxon>
        <taxon>Halanaerobium</taxon>
    </lineage>
</organism>
<dbReference type="eggNOG" id="COG1012">
    <property type="taxonomic scope" value="Bacteria"/>
</dbReference>
<dbReference type="OrthoDB" id="9804734at2"/>
<dbReference type="Pfam" id="PF00171">
    <property type="entry name" value="Aldedh"/>
    <property type="match status" value="1"/>
</dbReference>
<dbReference type="PANTHER" id="PTHR11699">
    <property type="entry name" value="ALDEHYDE DEHYDROGENASE-RELATED"/>
    <property type="match status" value="1"/>
</dbReference>
<feature type="domain" description="Aldehyde dehydrogenase" evidence="2">
    <location>
        <begin position="4"/>
        <end position="397"/>
    </location>
</feature>
<dbReference type="CDD" id="cd07122">
    <property type="entry name" value="ALDH_F20_ACDH"/>
    <property type="match status" value="1"/>
</dbReference>
<sequence>MSTTIQAMVEKSKKAQKEFENNFGQEEVDQIIKDITKLVYDRAEEFAKMIHEETGMGVYEDKVKKHLGKSKIMWKGLKGRKSMGIIERDEEKGTVTFAKPVGVVASLSPVTNPVVTAMNNIVNAIKGKNSIIVSSHPASLNSVVYSIDLFNDILSSYNAPENLVQIIKEPSIEKTNELMAACDVVVATGGHAMVKAAYGSGRPSYGVGQGNVQCIVDRDADLNEAVKTIIKGRIFDNGIICSGEQTSILPAEMYNEAIEIFKENDVYYVEDDEEKAKLTELLFPEGHLNKKMVGQPAKDIAAEVGIDVPEDTVMLLIKGDKEDKEDLLRKEKIFPVNVAYSYDDLDEAIDIAQTNLAIEGIGHSVSVHSHNEENIEKIAAAVKVSRVIVNAACSLTVGGSFTNGLEPTTTLGCGTWGNNSISENFYFKHLLNTTKIAYLLEDVEVPTDEEFWA</sequence>
<dbReference type="SUPFAM" id="SSF53720">
    <property type="entry name" value="ALDH-like"/>
    <property type="match status" value="1"/>
</dbReference>
<dbReference type="InterPro" id="IPR016161">
    <property type="entry name" value="Ald_DH/histidinol_DH"/>
</dbReference>
<dbReference type="STRING" id="656519.Halsa_0175"/>
<dbReference type="InterPro" id="IPR016163">
    <property type="entry name" value="Ald_DH_C"/>
</dbReference>
<dbReference type="GO" id="GO:0016620">
    <property type="term" value="F:oxidoreductase activity, acting on the aldehyde or oxo group of donors, NAD or NADP as acceptor"/>
    <property type="evidence" value="ECO:0007669"/>
    <property type="project" value="InterPro"/>
</dbReference>
<evidence type="ECO:0000313" key="3">
    <source>
        <dbReference type="EMBL" id="ADQ13664.1"/>
    </source>
</evidence>
<proteinExistence type="predicted"/>
<evidence type="ECO:0000259" key="2">
    <source>
        <dbReference type="Pfam" id="PF00171"/>
    </source>
</evidence>
<dbReference type="InterPro" id="IPR015590">
    <property type="entry name" value="Aldehyde_DH_dom"/>
</dbReference>
<dbReference type="KEGG" id="has:Halsa_0175"/>
<reference evidence="3 4" key="2">
    <citation type="journal article" date="2011" name="J. Bacteriol.">
        <title>Complete Genome Sequence of the Haloalkaliphilic, Hydrogen Producing Halanaerobium hydrogenoformans.</title>
        <authorList>
            <person name="Brown S.D."/>
            <person name="Begemann M.B."/>
            <person name="Mormile M.R."/>
            <person name="Wall J.D."/>
            <person name="Han C.S."/>
            <person name="Goodwin L.A."/>
            <person name="Pitluck S."/>
            <person name="Land M.L."/>
            <person name="Hauser L.J."/>
            <person name="Elias D.A."/>
        </authorList>
    </citation>
    <scope>NUCLEOTIDE SEQUENCE [LARGE SCALE GENOMIC DNA]</scope>
    <source>
        <strain evidence="4">sapolanicus</strain>
    </source>
</reference>
<dbReference type="Proteomes" id="UP000007434">
    <property type="component" value="Chromosome"/>
</dbReference>
<accession>E4RNX4</accession>
<name>E4RNX4_HALHG</name>
<gene>
    <name evidence="3" type="ordered locus">Halsa_0175</name>
</gene>
<evidence type="ECO:0000256" key="1">
    <source>
        <dbReference type="ARBA" id="ARBA00023002"/>
    </source>
</evidence>
<protein>
    <submittedName>
        <fullName evidence="3">Succinate-semialdehyde dehydrogenase (NAD(P)+)</fullName>
    </submittedName>
</protein>
<keyword evidence="4" id="KW-1185">Reference proteome</keyword>
<dbReference type="HOGENOM" id="CLU_028794_3_0_9"/>
<dbReference type="InterPro" id="IPR016162">
    <property type="entry name" value="Ald_DH_N"/>
</dbReference>
<dbReference type="Gene3D" id="3.40.309.10">
    <property type="entry name" value="Aldehyde Dehydrogenase, Chain A, domain 2"/>
    <property type="match status" value="1"/>
</dbReference>
<dbReference type="RefSeq" id="WP_013404770.1">
    <property type="nucleotide sequence ID" value="NC_014654.1"/>
</dbReference>
<reference evidence="3 4" key="1">
    <citation type="submission" date="2010-11" db="EMBL/GenBank/DDBJ databases">
        <title>Complete sequence of Halanaerobium sp. sapolanicus.</title>
        <authorList>
            <consortium name="US DOE Joint Genome Institute"/>
            <person name="Lucas S."/>
            <person name="Copeland A."/>
            <person name="Lapidus A."/>
            <person name="Cheng J.-F."/>
            <person name="Bruce D."/>
            <person name="Goodwin L."/>
            <person name="Pitluck S."/>
            <person name="Davenport K."/>
            <person name="Detter J.C."/>
            <person name="Han C."/>
            <person name="Tapia R."/>
            <person name="Land M."/>
            <person name="Hauser L."/>
            <person name="Jeffries C."/>
            <person name="Kyrpides N."/>
            <person name="Ivanova N."/>
            <person name="Mikhailova N."/>
            <person name="Begemann M.B."/>
            <person name="Mormile M.R."/>
            <person name="Wall J.D."/>
            <person name="Elias D.A."/>
            <person name="Woyke T."/>
        </authorList>
    </citation>
    <scope>NUCLEOTIDE SEQUENCE [LARGE SCALE GENOMIC DNA]</scope>
    <source>
        <strain evidence="4">sapolanicus</strain>
    </source>
</reference>
<dbReference type="AlphaFoldDB" id="E4RNX4"/>
<dbReference type="EMBL" id="CP002304">
    <property type="protein sequence ID" value="ADQ13664.1"/>
    <property type="molecule type" value="Genomic_DNA"/>
</dbReference>
<keyword evidence="1" id="KW-0560">Oxidoreductase</keyword>
<evidence type="ECO:0000313" key="4">
    <source>
        <dbReference type="Proteomes" id="UP000007434"/>
    </source>
</evidence>